<dbReference type="Proteomes" id="UP001175261">
    <property type="component" value="Unassembled WGS sequence"/>
</dbReference>
<keyword evidence="10" id="KW-1185">Reference proteome</keyword>
<dbReference type="SMART" id="SM00249">
    <property type="entry name" value="PHD"/>
    <property type="match status" value="1"/>
</dbReference>
<keyword evidence="6" id="KW-0804">Transcription</keyword>
<evidence type="ECO:0000256" key="2">
    <source>
        <dbReference type="ARBA" id="ARBA00022723"/>
    </source>
</evidence>
<dbReference type="InterPro" id="IPR019787">
    <property type="entry name" value="Znf_PHD-finger"/>
</dbReference>
<keyword evidence="4" id="KW-0862">Zinc</keyword>
<evidence type="ECO:0000259" key="8">
    <source>
        <dbReference type="PROSITE" id="PS00028"/>
    </source>
</evidence>
<dbReference type="Gene3D" id="3.30.40.10">
    <property type="entry name" value="Zinc/RING finger domain, C3HC4 (zinc finger)"/>
    <property type="match status" value="1"/>
</dbReference>
<dbReference type="InterPro" id="IPR011011">
    <property type="entry name" value="Znf_FYVE_PHD"/>
</dbReference>
<dbReference type="SUPFAM" id="SSF57903">
    <property type="entry name" value="FYVE/PHD zinc finger"/>
    <property type="match status" value="1"/>
</dbReference>
<evidence type="ECO:0000313" key="10">
    <source>
        <dbReference type="Proteomes" id="UP001175261"/>
    </source>
</evidence>
<sequence length="755" mass="83838">MANTVGGFNSSSHPAASPSLARPSLHDMVLEHDGPLPFIWRNLVKWHGGKANPEAASLHRLPNGHDTLPPPHKRRRLSASDSNPAAALPLPLAAAGTGRALQNPPASAAFLKFELSGLRHHDSRSPGSFQNGATGVHARVPATCRITLYQGPTLFDRVIHCQSLPCELYLARNSVGGFDILCAEPFPTILIPKHSLSIVNRSDGKFGLHQTYFVTIDLEAGEGPRWPPLPLPDMGIAYLHEANQWSVLRASARDLVGELELPVHLIPNVNTPMSYFPTHFVMKINASWAADTPAQPLPGRSLPTPDNTTGSPQRPMTSSVADSSAEGNLVIDDDEDEQMDVDGAPTPSRSLRARRTERIYNLKDLSDKQLGRDRRRSAHVPVVSSPQGDQIRWMLPTGESIWLDAHRCISCRILYKNFNQLINHLETAHHELKYEPKATRTGHLIHIASNFRLDLTPTKTLNYVRPAKRIDVEAYKEGDQSWLSCSYEEVADDEARTPKRNRNASATTPTTKKSRSSPQQLAGQKHRRPTVPYIPNTPLYHPVSKQLLTPGEELPQPAPDKQWILQKYREALREFSDITPEEREYMFKWDSFLQPLNVTTAAHLPTIWLAFVDNHAEWLVDKEHRMLEFTKHAALLFGRSLIKSSAAVTQRLNVARRLKQDRELQNGAANGVANGVTETTSEDDLSLSPRLEHIKKGGSGCVVCRLPVRGPKQLLCTGDGCLRLFHTSCVKETAKMPITSRKWLCNSCVDSKAAS</sequence>
<dbReference type="InterPro" id="IPR019135">
    <property type="entry name" value="Polycomb_protein_VEFS-Box"/>
</dbReference>
<dbReference type="GO" id="GO:0008270">
    <property type="term" value="F:zinc ion binding"/>
    <property type="evidence" value="ECO:0007669"/>
    <property type="project" value="UniProtKB-KW"/>
</dbReference>
<feature type="compositionally biased region" description="Acidic residues" evidence="7">
    <location>
        <begin position="331"/>
        <end position="340"/>
    </location>
</feature>
<evidence type="ECO:0000256" key="4">
    <source>
        <dbReference type="ARBA" id="ARBA00022833"/>
    </source>
</evidence>
<dbReference type="PROSITE" id="PS01359">
    <property type="entry name" value="ZF_PHD_1"/>
    <property type="match status" value="1"/>
</dbReference>
<organism evidence="9 10">
    <name type="scientific">Sarocladium strictum</name>
    <name type="common">Black bundle disease fungus</name>
    <name type="synonym">Acremonium strictum</name>
    <dbReference type="NCBI Taxonomy" id="5046"/>
    <lineage>
        <taxon>Eukaryota</taxon>
        <taxon>Fungi</taxon>
        <taxon>Dikarya</taxon>
        <taxon>Ascomycota</taxon>
        <taxon>Pezizomycotina</taxon>
        <taxon>Sordariomycetes</taxon>
        <taxon>Hypocreomycetidae</taxon>
        <taxon>Hypocreales</taxon>
        <taxon>Sarocladiaceae</taxon>
        <taxon>Sarocladium</taxon>
    </lineage>
</organism>
<feature type="region of interest" description="Disordered" evidence="7">
    <location>
        <begin position="292"/>
        <end position="355"/>
    </location>
</feature>
<dbReference type="Pfam" id="PF09733">
    <property type="entry name" value="VEFS-Box"/>
    <property type="match status" value="1"/>
</dbReference>
<evidence type="ECO:0000313" key="9">
    <source>
        <dbReference type="EMBL" id="KAK0385582.1"/>
    </source>
</evidence>
<name>A0AA39GDZ9_SARSR</name>
<feature type="compositionally biased region" description="Polar residues" evidence="7">
    <location>
        <begin position="304"/>
        <end position="326"/>
    </location>
</feature>
<comment type="caution">
    <text evidence="9">The sequence shown here is derived from an EMBL/GenBank/DDBJ whole genome shotgun (WGS) entry which is preliminary data.</text>
</comment>
<evidence type="ECO:0000256" key="7">
    <source>
        <dbReference type="SAM" id="MobiDB-lite"/>
    </source>
</evidence>
<feature type="region of interest" description="Disordered" evidence="7">
    <location>
        <begin position="493"/>
        <end position="538"/>
    </location>
</feature>
<dbReference type="Pfam" id="PF00628">
    <property type="entry name" value="PHD"/>
    <property type="match status" value="1"/>
</dbReference>
<comment type="similarity">
    <text evidence="1">Belongs to the VEFS (VRN2-EMF2-FIS2-SU(Z)12) family.</text>
</comment>
<evidence type="ECO:0000256" key="3">
    <source>
        <dbReference type="ARBA" id="ARBA00022771"/>
    </source>
</evidence>
<evidence type="ECO:0000256" key="1">
    <source>
        <dbReference type="ARBA" id="ARBA00007416"/>
    </source>
</evidence>
<gene>
    <name evidence="9" type="ORF">NLU13_6760</name>
</gene>
<protein>
    <recommendedName>
        <fullName evidence="8">C2H2-type domain-containing protein</fullName>
    </recommendedName>
</protein>
<evidence type="ECO:0000256" key="5">
    <source>
        <dbReference type="ARBA" id="ARBA00023015"/>
    </source>
</evidence>
<dbReference type="InterPro" id="IPR013083">
    <property type="entry name" value="Znf_RING/FYVE/PHD"/>
</dbReference>
<feature type="domain" description="C2H2-type" evidence="8">
    <location>
        <begin position="408"/>
        <end position="430"/>
    </location>
</feature>
<evidence type="ECO:0000256" key="6">
    <source>
        <dbReference type="ARBA" id="ARBA00023163"/>
    </source>
</evidence>
<keyword evidence="5" id="KW-0805">Transcription regulation</keyword>
<dbReference type="InterPro" id="IPR013087">
    <property type="entry name" value="Znf_C2H2_type"/>
</dbReference>
<dbReference type="CDD" id="cd21552">
    <property type="entry name" value="VEFS-box_ctSUZ12-like"/>
    <property type="match status" value="1"/>
</dbReference>
<dbReference type="InterPro" id="IPR019786">
    <property type="entry name" value="Zinc_finger_PHD-type_CS"/>
</dbReference>
<feature type="region of interest" description="Disordered" evidence="7">
    <location>
        <begin position="54"/>
        <end position="83"/>
    </location>
</feature>
<reference evidence="9" key="1">
    <citation type="submission" date="2022-10" db="EMBL/GenBank/DDBJ databases">
        <title>Determination and structural analysis of whole genome sequence of Sarocladium strictum F4-1.</title>
        <authorList>
            <person name="Hu L."/>
            <person name="Jiang Y."/>
        </authorList>
    </citation>
    <scope>NUCLEOTIDE SEQUENCE</scope>
    <source>
        <strain evidence="9">F4-1</strain>
    </source>
</reference>
<dbReference type="EMBL" id="JAPDFR010000006">
    <property type="protein sequence ID" value="KAK0385582.1"/>
    <property type="molecule type" value="Genomic_DNA"/>
</dbReference>
<keyword evidence="2" id="KW-0479">Metal-binding</keyword>
<dbReference type="CDD" id="cd15489">
    <property type="entry name" value="PHD_SF"/>
    <property type="match status" value="1"/>
</dbReference>
<keyword evidence="3" id="KW-0863">Zinc-finger</keyword>
<dbReference type="AlphaFoldDB" id="A0AA39GDZ9"/>
<proteinExistence type="inferred from homology"/>
<dbReference type="InterPro" id="IPR001965">
    <property type="entry name" value="Znf_PHD"/>
</dbReference>
<dbReference type="PROSITE" id="PS00028">
    <property type="entry name" value="ZINC_FINGER_C2H2_1"/>
    <property type="match status" value="1"/>
</dbReference>
<accession>A0AA39GDZ9</accession>